<dbReference type="GO" id="GO:0005975">
    <property type="term" value="P:carbohydrate metabolic process"/>
    <property type="evidence" value="ECO:0007669"/>
    <property type="project" value="InterPro"/>
</dbReference>
<dbReference type="Proteomes" id="UP000190973">
    <property type="component" value="Unassembled WGS sequence"/>
</dbReference>
<dbReference type="RefSeq" id="WP_077837861.1">
    <property type="nucleotide sequence ID" value="NZ_JABTAE010000001.1"/>
</dbReference>
<dbReference type="SUPFAM" id="SSF48208">
    <property type="entry name" value="Six-hairpin glycosidases"/>
    <property type="match status" value="1"/>
</dbReference>
<reference evidence="1 2" key="1">
    <citation type="submission" date="2016-05" db="EMBL/GenBank/DDBJ databases">
        <title>Microbial solvent formation.</title>
        <authorList>
            <person name="Poehlein A."/>
            <person name="Montoya Solano J.D."/>
            <person name="Flitsch S."/>
            <person name="Krabben P."/>
            <person name="Duerre P."/>
            <person name="Daniel R."/>
        </authorList>
    </citation>
    <scope>NUCLEOTIDE SEQUENCE [LARGE SCALE GENOMIC DNA]</scope>
    <source>
        <strain evidence="1 2">DSM 53</strain>
    </source>
</reference>
<protein>
    <submittedName>
        <fullName evidence="1">Uncharacterized protein</fullName>
    </submittedName>
</protein>
<organism evidence="1 2">
    <name type="scientific">Clostridium beijerinckii</name>
    <name type="common">Clostridium MP</name>
    <dbReference type="NCBI Taxonomy" id="1520"/>
    <lineage>
        <taxon>Bacteria</taxon>
        <taxon>Bacillati</taxon>
        <taxon>Bacillota</taxon>
        <taxon>Clostridia</taxon>
        <taxon>Eubacteriales</taxon>
        <taxon>Clostridiaceae</taxon>
        <taxon>Clostridium</taxon>
    </lineage>
</organism>
<evidence type="ECO:0000313" key="1">
    <source>
        <dbReference type="EMBL" id="OOM63308.1"/>
    </source>
</evidence>
<proteinExistence type="predicted"/>
<comment type="caution">
    <text evidence="1">The sequence shown here is derived from an EMBL/GenBank/DDBJ whole genome shotgun (WGS) entry which is preliminary data.</text>
</comment>
<dbReference type="EMBL" id="LZZI01000014">
    <property type="protein sequence ID" value="OOM63308.1"/>
    <property type="molecule type" value="Genomic_DNA"/>
</dbReference>
<evidence type="ECO:0000313" key="2">
    <source>
        <dbReference type="Proteomes" id="UP000190973"/>
    </source>
</evidence>
<accession>A0A1S8SCT2</accession>
<dbReference type="InterPro" id="IPR008928">
    <property type="entry name" value="6-hairpin_glycosidase_sf"/>
</dbReference>
<name>A0A1S8SCT2_CLOBE</name>
<dbReference type="AlphaFoldDB" id="A0A1S8SCT2"/>
<gene>
    <name evidence="1" type="ORF">CLBCK_11240</name>
</gene>
<sequence>MEFIMTARSKEQENTDYITLHEQGLNASVEILGGNGGIKNPFHAKVLINNENNAKWYGVIHVELQFNKVNPRYFMPAFMYGRNRGECPQNVPNEFPRLREETKRPSSPWWMVRGDRLSHPVALVYDSDKIYGFSASPYFISKSGIKQQWKPEVEGEFYQYAGYTCSLSKGTVGYTLGYENAPWLFIKSHDVRERAPLGENCFELEPGETVEFTLDLYEFDSKTMLDVNAVIEEVYYHYHQNPRKASDIRTTVADLASAVYKDAWLPEELSYSGQVFEDKYTGGYRYNKIISITWTNGLSVATPMLMAALRLGDDCMRQQALSCIENIIKNSLNPANGLPYEAYSDGKWSVNGWWFDGMHTPGHTSYLIGQSLFYILKAYDYEKRLKNCLHEDWMSFVKEVLMKVEKTKNTDEEYPFILSEKTGAGIEYDSFSGTWCMAALGYYCYLTGDKSHIESLRKSEKHYYEEYIMRMECYGAPLDTDKATDSEGILAYIKAVKFLHTLTGENQYLEHMRDAICYEFSFKFCYNSPVKIEPLSRIGWSSCGGSVTSIANPHIHPMSSNLVDELLYFVENSEDEYVRNRMMDVIGWGCQTYNTYDREYDYGKKGWMSERFCHCEGLVSEKYSDGSLASTWFCLMPWASGSIIDGLAGCYWDKCFE</sequence>